<dbReference type="RefSeq" id="WP_353497650.1">
    <property type="nucleotide sequence ID" value="NZ_CP115920.1"/>
</dbReference>
<proteinExistence type="predicted"/>
<name>A0AAU8BIA2_9VIBR</name>
<gene>
    <name evidence="1" type="ORF">PG915_01950</name>
</gene>
<organism evidence="1">
    <name type="scientific">Vibrio chaetopteri</name>
    <dbReference type="NCBI Taxonomy" id="3016528"/>
    <lineage>
        <taxon>Bacteria</taxon>
        <taxon>Pseudomonadati</taxon>
        <taxon>Pseudomonadota</taxon>
        <taxon>Gammaproteobacteria</taxon>
        <taxon>Vibrionales</taxon>
        <taxon>Vibrionaceae</taxon>
        <taxon>Vibrio</taxon>
    </lineage>
</organism>
<dbReference type="KEGG" id="vck:PG915_01950"/>
<dbReference type="AlphaFoldDB" id="A0AAU8BIA2"/>
<reference evidence="1" key="1">
    <citation type="submission" date="2023-01" db="EMBL/GenBank/DDBJ databases">
        <title>Vibrio sp. CB1-14 genome sequencing.</title>
        <authorList>
            <person name="Otstavnykh N."/>
            <person name="Isaeva M."/>
            <person name="Meleshko D."/>
        </authorList>
    </citation>
    <scope>NUCLEOTIDE SEQUENCE</scope>
    <source>
        <strain evidence="1">CB1-14</strain>
    </source>
</reference>
<sequence>MINILRKIKHKAAKDSNYIPPHSFQYHLDVTDKHLVKGWAFDTKRPDHPVHVAFKLNGIVFCEVIANQSREDLASAGLATANCAFEMAPDLPQKSLEIIRADMYINEHKVNHEPIEFTLNYEKLVTFLREDLINSQ</sequence>
<accession>A0AAU8BIA2</accession>
<dbReference type="EMBL" id="CP115920">
    <property type="protein sequence ID" value="XCD16367.1"/>
    <property type="molecule type" value="Genomic_DNA"/>
</dbReference>
<evidence type="ECO:0000313" key="1">
    <source>
        <dbReference type="EMBL" id="XCD16367.1"/>
    </source>
</evidence>
<protein>
    <submittedName>
        <fullName evidence="1">Uncharacterized protein</fullName>
    </submittedName>
</protein>